<evidence type="ECO:0000313" key="2">
    <source>
        <dbReference type="Proteomes" id="UP000515489"/>
    </source>
</evidence>
<accession>A0A7G7W6Z6</accession>
<dbReference type="AlphaFoldDB" id="A0A7G7W6Z6"/>
<proteinExistence type="predicted"/>
<evidence type="ECO:0000313" key="1">
    <source>
        <dbReference type="EMBL" id="QNH62139.1"/>
    </source>
</evidence>
<dbReference type="RefSeq" id="WP_185888056.1">
    <property type="nucleotide sequence ID" value="NZ_CP060202.1"/>
</dbReference>
<dbReference type="KEGG" id="hsk:H4317_18650"/>
<organism evidence="1 2">
    <name type="scientific">Hymenobacter sediminicola</name>
    <dbReference type="NCBI Taxonomy" id="2761579"/>
    <lineage>
        <taxon>Bacteria</taxon>
        <taxon>Pseudomonadati</taxon>
        <taxon>Bacteroidota</taxon>
        <taxon>Cytophagia</taxon>
        <taxon>Cytophagales</taxon>
        <taxon>Hymenobacteraceae</taxon>
        <taxon>Hymenobacter</taxon>
    </lineage>
</organism>
<name>A0A7G7W6Z6_9BACT</name>
<keyword evidence="2" id="KW-1185">Reference proteome</keyword>
<sequence length="189" mass="21005">MGFSVFQAFLSTMRKLLLYSAILLLTQCSKCKDNDPNPLEQLPPATQTGANTFGCLVNGQAWTPKGYTGSSNNSVSYDPGYRFGTLNISAYRYQSKEASSREDITLFSDSLKTAGIYPLTRPGRQEGLFSGQTGQCDFYARDTHYRRGKLTITRLDIPGRVISGTFEFTLAKPGCDTIRVTKGRFDYKL</sequence>
<protein>
    <submittedName>
        <fullName evidence="1">Uncharacterized protein</fullName>
    </submittedName>
</protein>
<reference evidence="1 2" key="1">
    <citation type="submission" date="2020-08" db="EMBL/GenBank/DDBJ databases">
        <title>Hymenobacter sp. S2-20-2 genome sequencing.</title>
        <authorList>
            <person name="Jin L."/>
        </authorList>
    </citation>
    <scope>NUCLEOTIDE SEQUENCE [LARGE SCALE GENOMIC DNA]</scope>
    <source>
        <strain evidence="1 2">S2-20-2</strain>
    </source>
</reference>
<dbReference type="EMBL" id="CP060202">
    <property type="protein sequence ID" value="QNH62139.1"/>
    <property type="molecule type" value="Genomic_DNA"/>
</dbReference>
<gene>
    <name evidence="1" type="ORF">H4317_18650</name>
</gene>
<dbReference type="Proteomes" id="UP000515489">
    <property type="component" value="Chromosome"/>
</dbReference>